<dbReference type="InterPro" id="IPR013098">
    <property type="entry name" value="Ig_I-set"/>
</dbReference>
<feature type="transmembrane region" description="Helical" evidence="1">
    <location>
        <begin position="491"/>
        <end position="515"/>
    </location>
</feature>
<dbReference type="PROSITE" id="PS50835">
    <property type="entry name" value="IG_LIKE"/>
    <property type="match status" value="2"/>
</dbReference>
<dbReference type="PANTHER" id="PTHR11422:SF0">
    <property type="entry name" value="T-CELL SURFACE GLYCOPROTEIN CD4"/>
    <property type="match status" value="1"/>
</dbReference>
<feature type="domain" description="Ig-like" evidence="2">
    <location>
        <begin position="167"/>
        <end position="263"/>
    </location>
</feature>
<evidence type="ECO:0000313" key="3">
    <source>
        <dbReference type="EMBL" id="KAK6326082.1"/>
    </source>
</evidence>
<reference evidence="3 4" key="1">
    <citation type="submission" date="2021-04" db="EMBL/GenBank/DDBJ databases">
        <authorList>
            <person name="De Guttry C."/>
            <person name="Zahm M."/>
            <person name="Klopp C."/>
            <person name="Cabau C."/>
            <person name="Louis A."/>
            <person name="Berthelot C."/>
            <person name="Parey E."/>
            <person name="Roest Crollius H."/>
            <person name="Montfort J."/>
            <person name="Robinson-Rechavi M."/>
            <person name="Bucao C."/>
            <person name="Bouchez O."/>
            <person name="Gislard M."/>
            <person name="Lluch J."/>
            <person name="Milhes M."/>
            <person name="Lampietro C."/>
            <person name="Lopez Roques C."/>
            <person name="Donnadieu C."/>
            <person name="Braasch I."/>
            <person name="Desvignes T."/>
            <person name="Postlethwait J."/>
            <person name="Bobe J."/>
            <person name="Wedekind C."/>
            <person name="Guiguen Y."/>
        </authorList>
    </citation>
    <scope>NUCLEOTIDE SEQUENCE [LARGE SCALE GENOMIC DNA]</scope>
    <source>
        <strain evidence="3">Cs_M1</strain>
        <tissue evidence="3">Blood</tissue>
    </source>
</reference>
<comment type="caution">
    <text evidence="3">The sequence shown here is derived from an EMBL/GenBank/DDBJ whole genome shotgun (WGS) entry which is preliminary data.</text>
</comment>
<dbReference type="EMBL" id="JAGTTL010000002">
    <property type="protein sequence ID" value="KAK6326082.1"/>
    <property type="molecule type" value="Genomic_DNA"/>
</dbReference>
<evidence type="ECO:0000259" key="2">
    <source>
        <dbReference type="PROSITE" id="PS50835"/>
    </source>
</evidence>
<dbReference type="InterPro" id="IPR003599">
    <property type="entry name" value="Ig_sub"/>
</dbReference>
<organism evidence="3 4">
    <name type="scientific">Coregonus suidteri</name>
    <dbReference type="NCBI Taxonomy" id="861788"/>
    <lineage>
        <taxon>Eukaryota</taxon>
        <taxon>Metazoa</taxon>
        <taxon>Chordata</taxon>
        <taxon>Craniata</taxon>
        <taxon>Vertebrata</taxon>
        <taxon>Euteleostomi</taxon>
        <taxon>Actinopterygii</taxon>
        <taxon>Neopterygii</taxon>
        <taxon>Teleostei</taxon>
        <taxon>Protacanthopterygii</taxon>
        <taxon>Salmoniformes</taxon>
        <taxon>Salmonidae</taxon>
        <taxon>Coregoninae</taxon>
        <taxon>Coregonus</taxon>
    </lineage>
</organism>
<name>A0AAN8MFP2_9TELE</name>
<gene>
    <name evidence="3" type="ORF">J4Q44_G00017260</name>
</gene>
<dbReference type="SUPFAM" id="SSF48726">
    <property type="entry name" value="Immunoglobulin"/>
    <property type="match status" value="2"/>
</dbReference>
<proteinExistence type="predicted"/>
<dbReference type="Proteomes" id="UP001356427">
    <property type="component" value="Unassembled WGS sequence"/>
</dbReference>
<keyword evidence="1" id="KW-0812">Transmembrane</keyword>
<dbReference type="Gene3D" id="2.60.40.10">
    <property type="entry name" value="Immunoglobulins"/>
    <property type="match status" value="3"/>
</dbReference>
<dbReference type="InterPro" id="IPR007110">
    <property type="entry name" value="Ig-like_dom"/>
</dbReference>
<keyword evidence="1" id="KW-0472">Membrane</keyword>
<keyword evidence="1" id="KW-1133">Transmembrane helix</keyword>
<evidence type="ECO:0000313" key="4">
    <source>
        <dbReference type="Proteomes" id="UP001356427"/>
    </source>
</evidence>
<evidence type="ECO:0000256" key="1">
    <source>
        <dbReference type="SAM" id="Phobius"/>
    </source>
</evidence>
<dbReference type="AlphaFoldDB" id="A0AAN8MFP2"/>
<keyword evidence="4" id="KW-1185">Reference proteome</keyword>
<dbReference type="SMART" id="SM00409">
    <property type="entry name" value="IG"/>
    <property type="match status" value="4"/>
</dbReference>
<feature type="domain" description="Ig-like" evidence="2">
    <location>
        <begin position="410"/>
        <end position="481"/>
    </location>
</feature>
<accession>A0AAN8MFP2</accession>
<dbReference type="Pfam" id="PF07679">
    <property type="entry name" value="I-set"/>
    <property type="match status" value="1"/>
</dbReference>
<dbReference type="PANTHER" id="PTHR11422">
    <property type="entry name" value="T-CELL SURFACE GLYCOPROTEIN CD4"/>
    <property type="match status" value="1"/>
</dbReference>
<dbReference type="InterPro" id="IPR036179">
    <property type="entry name" value="Ig-like_dom_sf"/>
</dbReference>
<sequence length="546" mass="61027">MKAAFASNVNKEDEDRSDSEAVRVLLRKSSSILGKVGSLTNSPSFFTLTTRHTSTEEGISVWRKYKMKCVSGFLSILIALFISSTGAEDVVVYGQVGGTVTLPRLKWGSERVCGKMVLWDGHASCDIPQHPWSRDDRTDFSLIINNIRLEDFKTFKCELNDRSPAIPTSVTTFRLFHVSVQRQDSPLLAGETLTLKCDIEKIFEGMQIRWLSPQKQDLKKDTRAQITNDVRLTVRMVTSQDHGVWTCVVTYQGREAHANTPVTVMDLSPALPKPVYTSVSSHSFLHLPCSFSIPPHLSWSDLQAKGIRGGRWTFTPSPAAGSFTGVVQTLVNLTLGPPSAWVVLQNKGLDVSALLRNNLNLTLLKKEVTEEDRGEYTCAVEFQGDIILNRTMCVEVLQVFSSSGPVAFVGQEVNLTCTLGHPLNSDLEVKWIPPRHSSLLPLRSSPHPALLTIPEARDGDSGRWRCQLSRNETLLTSVDITLKIERVPVDVWLLVTICAAAVIFILLLILTVILIRRHRQRVMLPRRGKRRFCHCKDPKPKGFHKN</sequence>
<protein>
    <recommendedName>
        <fullName evidence="2">Ig-like domain-containing protein</fullName>
    </recommendedName>
</protein>
<dbReference type="InterPro" id="IPR013783">
    <property type="entry name" value="Ig-like_fold"/>
</dbReference>